<protein>
    <submittedName>
        <fullName evidence="2">Uncharacterized protein</fullName>
    </submittedName>
</protein>
<dbReference type="PANTHER" id="PTHR37544">
    <property type="entry name" value="SPRAY-RELATED"/>
    <property type="match status" value="1"/>
</dbReference>
<dbReference type="Pfam" id="PF11915">
    <property type="entry name" value="DUF3433"/>
    <property type="match status" value="2"/>
</dbReference>
<dbReference type="InterPro" id="IPR021840">
    <property type="entry name" value="DUF3433"/>
</dbReference>
<keyword evidence="1" id="KW-1133">Transmembrane helix</keyword>
<name>A0A6A6A3G2_9PLEO</name>
<keyword evidence="3" id="KW-1185">Reference proteome</keyword>
<evidence type="ECO:0000313" key="2">
    <source>
        <dbReference type="EMBL" id="KAF2125447.1"/>
    </source>
</evidence>
<feature type="transmembrane region" description="Helical" evidence="1">
    <location>
        <begin position="45"/>
        <end position="65"/>
    </location>
</feature>
<dbReference type="PANTHER" id="PTHR37544:SF3">
    <property type="entry name" value="SPRAY"/>
    <property type="match status" value="1"/>
</dbReference>
<evidence type="ECO:0000313" key="3">
    <source>
        <dbReference type="Proteomes" id="UP000799771"/>
    </source>
</evidence>
<organism evidence="2 3">
    <name type="scientific">Dothidotthia symphoricarpi CBS 119687</name>
    <dbReference type="NCBI Taxonomy" id="1392245"/>
    <lineage>
        <taxon>Eukaryota</taxon>
        <taxon>Fungi</taxon>
        <taxon>Dikarya</taxon>
        <taxon>Ascomycota</taxon>
        <taxon>Pezizomycotina</taxon>
        <taxon>Dothideomycetes</taxon>
        <taxon>Pleosporomycetidae</taxon>
        <taxon>Pleosporales</taxon>
        <taxon>Dothidotthiaceae</taxon>
        <taxon>Dothidotthia</taxon>
    </lineage>
</organism>
<dbReference type="EMBL" id="ML977516">
    <property type="protein sequence ID" value="KAF2125447.1"/>
    <property type="molecule type" value="Genomic_DNA"/>
</dbReference>
<gene>
    <name evidence="2" type="ORF">P153DRAFT_425843</name>
</gene>
<feature type="transmembrane region" description="Helical" evidence="1">
    <location>
        <begin position="530"/>
        <end position="554"/>
    </location>
</feature>
<dbReference type="Proteomes" id="UP000799771">
    <property type="component" value="Unassembled WGS sequence"/>
</dbReference>
<sequence>MAHNAPAAPSTSEGVSKGNSRLSIFALNENNTASKQWKPPALRTPVLVIAILICWSLIAVLQIFLTKSLRDGGIIFAPRVSDLPLSQSFVYLYFPTIVAVLFSIYWAWIDLETKRMEPFYQLSKENGALGRDSLLLQYPFDFLPLVPIKALRDRHWPVFWASFAVLLVTWGIVPTQAGIFSTKIITRTTTLPFARSTSFVPASKQTSTLPLTYAQSTYAIATLNETLTQYMARNYTLAPFQPASKGLNDMPSYGNWTAPTTMYSVQLYCQVASQGSSLYGGFYANSTNGCAFSMALTGNLTKGANNANDPEVLENKEYTAMYVGYWNTLGFADYSLDYACPAESNHTFYAAFQRNKARVEDPPNNVTAIFCWPTYYQQRVNATVSAVGLNVLDVNPVGEKQPLQDGLFNTTWFESLMSSGSLSSEVRGDVLPSKATPKYLETIAGTNLSLSTGPQGGGIVQPMVGMAVAVGNRPLADYLDWQVLSKSYADAYRLMFARAMREILDENYATVENVTGQVQATTEAVVLEPLFVYIVEGLLGVVSLAIMALIYLSLTRTKNLRSSPSTIASIMGLVADNQPLLSDFQDLDCCTTDGMKAVLSHKRYKLVDDGSRTGIIELDQAPDSDNESQVPTILSQRRDTLSDIAKPVRPVEFSLWVAFPVVSLFIGLAVLLVTVFVKARLQGLPLPSSSSIVENIIENYIPTVIATLIEPIWVLINRLLCMLQPIEELRDCNARAKKSIDCDYSSLPPQLVLFKALRSRHFVLAAVCTMALFANLLAVAFAGLFQQETIDMRYATELYLPYQLKFVSINGDVGPIAGSDFGSTESSGAYQGGTGEDQFLIAESNYTQGTPLPAWTDDKMFYMPFFTEGTNATNGSNVEAQTQAFGAELDCIELDVGTNFEAALFVEDGGALPSLRPSINITISKDSKNVRCTNHAFLELRQGPIRETATCVTGPSAAELTISLEPRTNATQEEREACMESFVLGWIRDPQRSCPGDKDMKFDKQNSIWIQCRPRWITGNSTILVNDDGRLQRKAENSVLDDKTKENISHVFSNDPVNLAGQSNRYMFKGDSPGWHNDSFADDFMNYFIIRSGNNSLESNRLVNPKQGVPTFGEIIDPLNKAYSNLFAIWLGTNKNKLFVAYDKEKSPVEKSWRIESERRLFVSTPMFAISEGILCIYAIVAIIVYMRRPGQYLPRLPTSIASIIALFAASTAIQDMRDTSYLDKKGRARHLEDLDSRYGYGSFIGWGDGRVHIGVEKSPFVRVRSKTTWLEKQVSSFRKGSAGGV</sequence>
<feature type="transmembrane region" description="Helical" evidence="1">
    <location>
        <begin position="762"/>
        <end position="785"/>
    </location>
</feature>
<proteinExistence type="predicted"/>
<dbReference type="RefSeq" id="XP_033519839.1">
    <property type="nucleotide sequence ID" value="XM_033672569.1"/>
</dbReference>
<accession>A0A6A6A3G2</accession>
<reference evidence="2" key="1">
    <citation type="journal article" date="2020" name="Stud. Mycol.">
        <title>101 Dothideomycetes genomes: a test case for predicting lifestyles and emergence of pathogens.</title>
        <authorList>
            <person name="Haridas S."/>
            <person name="Albert R."/>
            <person name="Binder M."/>
            <person name="Bloem J."/>
            <person name="Labutti K."/>
            <person name="Salamov A."/>
            <person name="Andreopoulos B."/>
            <person name="Baker S."/>
            <person name="Barry K."/>
            <person name="Bills G."/>
            <person name="Bluhm B."/>
            <person name="Cannon C."/>
            <person name="Castanera R."/>
            <person name="Culley D."/>
            <person name="Daum C."/>
            <person name="Ezra D."/>
            <person name="Gonzalez J."/>
            <person name="Henrissat B."/>
            <person name="Kuo A."/>
            <person name="Liang C."/>
            <person name="Lipzen A."/>
            <person name="Lutzoni F."/>
            <person name="Magnuson J."/>
            <person name="Mondo S."/>
            <person name="Nolan M."/>
            <person name="Ohm R."/>
            <person name="Pangilinan J."/>
            <person name="Park H.-J."/>
            <person name="Ramirez L."/>
            <person name="Alfaro M."/>
            <person name="Sun H."/>
            <person name="Tritt A."/>
            <person name="Yoshinaga Y."/>
            <person name="Zwiers L.-H."/>
            <person name="Turgeon B."/>
            <person name="Goodwin S."/>
            <person name="Spatafora J."/>
            <person name="Crous P."/>
            <person name="Grigoriev I."/>
        </authorList>
    </citation>
    <scope>NUCLEOTIDE SEQUENCE</scope>
    <source>
        <strain evidence="2">CBS 119687</strain>
    </source>
</reference>
<dbReference type="GeneID" id="54413001"/>
<dbReference type="OrthoDB" id="3248909at2759"/>
<feature type="transmembrane region" description="Helical" evidence="1">
    <location>
        <begin position="1193"/>
        <end position="1214"/>
    </location>
</feature>
<keyword evidence="1" id="KW-0812">Transmembrane</keyword>
<keyword evidence="1" id="KW-0472">Membrane</keyword>
<feature type="transmembrane region" description="Helical" evidence="1">
    <location>
        <begin position="1161"/>
        <end position="1187"/>
    </location>
</feature>
<evidence type="ECO:0000256" key="1">
    <source>
        <dbReference type="SAM" id="Phobius"/>
    </source>
</evidence>
<feature type="transmembrane region" description="Helical" evidence="1">
    <location>
        <begin position="653"/>
        <end position="677"/>
    </location>
</feature>
<feature type="transmembrane region" description="Helical" evidence="1">
    <location>
        <begin position="85"/>
        <end position="108"/>
    </location>
</feature>
<feature type="transmembrane region" description="Helical" evidence="1">
    <location>
        <begin position="156"/>
        <end position="173"/>
    </location>
</feature>